<organism evidence="3 4">
    <name type="scientific">Streptomyces zinciresistens K42</name>
    <dbReference type="NCBI Taxonomy" id="700597"/>
    <lineage>
        <taxon>Bacteria</taxon>
        <taxon>Bacillati</taxon>
        <taxon>Actinomycetota</taxon>
        <taxon>Actinomycetes</taxon>
        <taxon>Kitasatosporales</taxon>
        <taxon>Streptomycetaceae</taxon>
        <taxon>Streptomyces</taxon>
    </lineage>
</organism>
<dbReference type="InterPro" id="IPR048799">
    <property type="entry name" value="P68_RBP_TagC-like_beta-prop"/>
</dbReference>
<comment type="caution">
    <text evidence="3">The sequence shown here is derived from an EMBL/GenBank/DDBJ whole genome shotgun (WGS) entry which is preliminary data.</text>
</comment>
<evidence type="ECO:0000256" key="1">
    <source>
        <dbReference type="SAM" id="SignalP"/>
    </source>
</evidence>
<dbReference type="PROSITE" id="PS51318">
    <property type="entry name" value="TAT"/>
    <property type="match status" value="1"/>
</dbReference>
<dbReference type="InterPro" id="IPR006311">
    <property type="entry name" value="TAT_signal"/>
</dbReference>
<proteinExistence type="predicted"/>
<dbReference type="Pfam" id="PF21311">
    <property type="entry name" value="Phage_RBD_prop"/>
    <property type="match status" value="1"/>
</dbReference>
<feature type="domain" description="P68 RBP/TagC-like beta-propeller" evidence="2">
    <location>
        <begin position="63"/>
        <end position="330"/>
    </location>
</feature>
<evidence type="ECO:0000313" key="4">
    <source>
        <dbReference type="Proteomes" id="UP000004217"/>
    </source>
</evidence>
<dbReference type="EMBL" id="AGBF01000039">
    <property type="protein sequence ID" value="EGX59032.1"/>
    <property type="molecule type" value="Genomic_DNA"/>
</dbReference>
<feature type="chain" id="PRO_5003429517" evidence="1">
    <location>
        <begin position="33"/>
        <end position="335"/>
    </location>
</feature>
<dbReference type="RefSeq" id="WP_007495673.1">
    <property type="nucleotide sequence ID" value="NZ_AGBF01000039.1"/>
</dbReference>
<keyword evidence="1" id="KW-0732">Signal</keyword>
<dbReference type="PATRIC" id="fig|700597.3.peg.2903"/>
<dbReference type="AlphaFoldDB" id="G2GBS8"/>
<evidence type="ECO:0000259" key="2">
    <source>
        <dbReference type="Pfam" id="PF21311"/>
    </source>
</evidence>
<evidence type="ECO:0000313" key="3">
    <source>
        <dbReference type="EMBL" id="EGX59032.1"/>
    </source>
</evidence>
<reference evidence="3 4" key="1">
    <citation type="submission" date="2011-08" db="EMBL/GenBank/DDBJ databases">
        <authorList>
            <person name="Lin Y."/>
            <person name="Hao X."/>
            <person name="Johnstone L."/>
            <person name="Miller S.J."/>
            <person name="Wei G."/>
            <person name="Rensing C."/>
        </authorList>
    </citation>
    <scope>NUCLEOTIDE SEQUENCE [LARGE SCALE GENOMIC DNA]</scope>
    <source>
        <strain evidence="3 4">K42</strain>
    </source>
</reference>
<keyword evidence="4" id="KW-1185">Reference proteome</keyword>
<sequence>MVHTSLANHPSRRALLTLATAALTAGATPAWARSGPEAAMSAASLAAPGKPWLVGGRLLHSTVLQSFAFDEENGLLYALQVVQGGVRLKGEQRTYTHAERVRRGDLCLNRLTTDGRLTGAMHLLGFGHGTAMGVEETSRAAMLWTEWDASSSGTGRGLCRFPFADGQVLRRDSGRLSVYRPVPGSSGNAVSVDPAAGTLLLRYRKAGRSRYRLYDLRRFKSGDFTPRTDFAQPGTELGLPYQGLALHGTDAYQLLGTAYGNGNTPASGGNARLYRIDAKRPSTVRRVRETTAPTLRPREPEGLAVLRGTGPWLYLGYTQGPAGNRAFSLYRKPIQ</sequence>
<dbReference type="OrthoDB" id="3968810at2"/>
<accession>G2GBS8</accession>
<gene>
    <name evidence="3" type="ORF">SZN_14828</name>
</gene>
<protein>
    <submittedName>
        <fullName evidence="3">FacC-like extracellular signaling protein</fullName>
    </submittedName>
</protein>
<name>G2GBS8_9ACTN</name>
<dbReference type="Proteomes" id="UP000004217">
    <property type="component" value="Unassembled WGS sequence"/>
</dbReference>
<feature type="signal peptide" evidence="1">
    <location>
        <begin position="1"/>
        <end position="32"/>
    </location>
</feature>